<keyword evidence="3 4" id="KW-0808">Transferase</keyword>
<dbReference type="GO" id="GO:0016020">
    <property type="term" value="C:membrane"/>
    <property type="evidence" value="ECO:0007669"/>
    <property type="project" value="UniProtKB-SubCell"/>
</dbReference>
<keyword evidence="9" id="KW-1185">Reference proteome</keyword>
<dbReference type="EMBL" id="NCKU01000650">
    <property type="protein sequence ID" value="RWS14668.1"/>
    <property type="molecule type" value="Genomic_DNA"/>
</dbReference>
<dbReference type="Gene3D" id="3.40.50.2000">
    <property type="entry name" value="Glycogen Phosphorylase B"/>
    <property type="match status" value="1"/>
</dbReference>
<comment type="caution">
    <text evidence="6">The sequence shown here is derived from an EMBL/GenBank/DDBJ whole genome shotgun (WGS) entry which is preliminary data.</text>
</comment>
<sequence length="259" mass="30056">MYQIWNENMKTIWRKMNEALEANALPALRKYRLRHVSTNLNVYIYPKPLMEDYLRLCPLSDEWIGLDHSIRECSQKFSLPSKFDLSESKLIYLSMGTLGSNNFELMSRLITILAKCKHRIIIVTGKYHSLYKLADNIWGESFLPQLEILPLVDLVITHGGNNTFVETIYFGKPMIVLPLFNDQFDNAQRAVETKIGIRLDPFTVEEQAFLDAIDNLLNDFEAKQRVELISKQMKESNSMESVVNRIEKIAKHPKIPTVF</sequence>
<protein>
    <recommendedName>
        <fullName evidence="5">UDP-glucuronosyltransferase</fullName>
        <ecNumber evidence="5">2.4.1.17</ecNumber>
    </recommendedName>
</protein>
<dbReference type="Pfam" id="PF00201">
    <property type="entry name" value="UDPGT"/>
    <property type="match status" value="1"/>
</dbReference>
<dbReference type="PROSITE" id="PS00375">
    <property type="entry name" value="UDPGT"/>
    <property type="match status" value="1"/>
</dbReference>
<dbReference type="InterPro" id="IPR050271">
    <property type="entry name" value="UDP-glycosyltransferase"/>
</dbReference>
<dbReference type="PANTHER" id="PTHR48043:SF145">
    <property type="entry name" value="FI06409P-RELATED"/>
    <property type="match status" value="1"/>
</dbReference>
<dbReference type="InterPro" id="IPR002213">
    <property type="entry name" value="UDP_glucos_trans"/>
</dbReference>
<comment type="subcellular location">
    <subcellularLocation>
        <location evidence="5">Membrane</location>
        <topology evidence="5">Single-pass membrane protein</topology>
    </subcellularLocation>
</comment>
<reference evidence="6" key="2">
    <citation type="submission" date="2018-11" db="EMBL/GenBank/DDBJ databases">
        <title>Trombidioid mite genomics.</title>
        <authorList>
            <person name="Dong X."/>
        </authorList>
    </citation>
    <scope>NUCLEOTIDE SEQUENCE</scope>
    <source>
        <strain evidence="6">UoL-WK</strain>
    </source>
</reference>
<name>A0A3S3SFN7_9ACAR</name>
<evidence type="ECO:0000256" key="2">
    <source>
        <dbReference type="ARBA" id="ARBA00022676"/>
    </source>
</evidence>
<organism evidence="6 9">
    <name type="scientific">Dinothrombium tinctorium</name>
    <dbReference type="NCBI Taxonomy" id="1965070"/>
    <lineage>
        <taxon>Eukaryota</taxon>
        <taxon>Metazoa</taxon>
        <taxon>Ecdysozoa</taxon>
        <taxon>Arthropoda</taxon>
        <taxon>Chelicerata</taxon>
        <taxon>Arachnida</taxon>
        <taxon>Acari</taxon>
        <taxon>Acariformes</taxon>
        <taxon>Trombidiformes</taxon>
        <taxon>Prostigmata</taxon>
        <taxon>Anystina</taxon>
        <taxon>Parasitengona</taxon>
        <taxon>Trombidioidea</taxon>
        <taxon>Trombidiidae</taxon>
        <taxon>Dinothrombium</taxon>
    </lineage>
</organism>
<reference evidence="6 9" key="1">
    <citation type="journal article" date="2018" name="Gigascience">
        <title>Genomes of trombidid mites reveal novel predicted allergens and laterally-transferred genes associated with secondary metabolism.</title>
        <authorList>
            <person name="Dong X."/>
            <person name="Chaisiri K."/>
            <person name="Xia D."/>
            <person name="Armstrong S.D."/>
            <person name="Fang Y."/>
            <person name="Donnelly M.J."/>
            <person name="Kadowaki T."/>
            <person name="McGarry J.W."/>
            <person name="Darby A.C."/>
            <person name="Makepeace B.L."/>
        </authorList>
    </citation>
    <scope>NUCLEOTIDE SEQUENCE [LARGE SCALE GENOMIC DNA]</scope>
    <source>
        <strain evidence="6">UoL-WK</strain>
    </source>
</reference>
<dbReference type="PANTHER" id="PTHR48043">
    <property type="entry name" value="EG:EG0003.4 PROTEIN-RELATED"/>
    <property type="match status" value="1"/>
</dbReference>
<dbReference type="CDD" id="cd03784">
    <property type="entry name" value="GT1_Gtf-like"/>
    <property type="match status" value="1"/>
</dbReference>
<accession>A0A3S3SFN7</accession>
<dbReference type="STRING" id="1965070.A0A3S3SFN7"/>
<evidence type="ECO:0000313" key="8">
    <source>
        <dbReference type="EMBL" id="RWS17305.1"/>
    </source>
</evidence>
<evidence type="ECO:0000256" key="5">
    <source>
        <dbReference type="RuleBase" id="RU362059"/>
    </source>
</evidence>
<evidence type="ECO:0000256" key="3">
    <source>
        <dbReference type="ARBA" id="ARBA00022679"/>
    </source>
</evidence>
<evidence type="ECO:0000256" key="4">
    <source>
        <dbReference type="RuleBase" id="RU003718"/>
    </source>
</evidence>
<evidence type="ECO:0000313" key="7">
    <source>
        <dbReference type="EMBL" id="RWS17299.1"/>
    </source>
</evidence>
<dbReference type="OrthoDB" id="6504522at2759"/>
<comment type="catalytic activity">
    <reaction evidence="5">
        <text>glucuronate acceptor + UDP-alpha-D-glucuronate = acceptor beta-D-glucuronoside + UDP + H(+)</text>
        <dbReference type="Rhea" id="RHEA:21032"/>
        <dbReference type="ChEBI" id="CHEBI:15378"/>
        <dbReference type="ChEBI" id="CHEBI:58052"/>
        <dbReference type="ChEBI" id="CHEBI:58223"/>
        <dbReference type="ChEBI" id="CHEBI:132367"/>
        <dbReference type="ChEBI" id="CHEBI:132368"/>
        <dbReference type="EC" id="2.4.1.17"/>
    </reaction>
</comment>
<dbReference type="AlphaFoldDB" id="A0A3S3SFN7"/>
<proteinExistence type="inferred from homology"/>
<dbReference type="SUPFAM" id="SSF53756">
    <property type="entry name" value="UDP-Glycosyltransferase/glycogen phosphorylase"/>
    <property type="match status" value="1"/>
</dbReference>
<dbReference type="GO" id="GO:0015020">
    <property type="term" value="F:glucuronosyltransferase activity"/>
    <property type="evidence" value="ECO:0007669"/>
    <property type="project" value="UniProtKB-EC"/>
</dbReference>
<gene>
    <name evidence="8" type="ORF">B4U79_00265</name>
    <name evidence="7" type="ORF">B4U79_02336</name>
    <name evidence="6" type="ORF">B4U79_12439</name>
</gene>
<evidence type="ECO:0000313" key="9">
    <source>
        <dbReference type="Proteomes" id="UP000285301"/>
    </source>
</evidence>
<dbReference type="EMBL" id="NCKU01000096">
    <property type="protein sequence ID" value="RWS17305.1"/>
    <property type="molecule type" value="Genomic_DNA"/>
</dbReference>
<dbReference type="InterPro" id="IPR035595">
    <property type="entry name" value="UDP_glycos_trans_CS"/>
</dbReference>
<comment type="similarity">
    <text evidence="1 4">Belongs to the UDP-glycosyltransferase family.</text>
</comment>
<dbReference type="EC" id="2.4.1.17" evidence="5"/>
<evidence type="ECO:0000313" key="6">
    <source>
        <dbReference type="EMBL" id="RWS14668.1"/>
    </source>
</evidence>
<dbReference type="Proteomes" id="UP000285301">
    <property type="component" value="Unassembled WGS sequence"/>
</dbReference>
<keyword evidence="2 4" id="KW-0328">Glycosyltransferase</keyword>
<evidence type="ECO:0000256" key="1">
    <source>
        <dbReference type="ARBA" id="ARBA00009995"/>
    </source>
</evidence>
<dbReference type="EMBL" id="NCKU01000097">
    <property type="protein sequence ID" value="RWS17299.1"/>
    <property type="molecule type" value="Genomic_DNA"/>
</dbReference>